<accession>A0ABW4BIF4</accession>
<dbReference type="RefSeq" id="WP_204119836.1">
    <property type="nucleotide sequence ID" value="NZ_BOLV01000031.1"/>
</dbReference>
<keyword evidence="3" id="KW-1185">Reference proteome</keyword>
<reference evidence="3" key="1">
    <citation type="journal article" date="2019" name="Int. J. Syst. Evol. Microbiol.">
        <title>The Global Catalogue of Microorganisms (GCM) 10K type strain sequencing project: providing services to taxonomists for standard genome sequencing and annotation.</title>
        <authorList>
            <consortium name="The Broad Institute Genomics Platform"/>
            <consortium name="The Broad Institute Genome Sequencing Center for Infectious Disease"/>
            <person name="Wu L."/>
            <person name="Ma J."/>
        </authorList>
    </citation>
    <scope>NUCLEOTIDE SEQUENCE [LARGE SCALE GENOMIC DNA]</scope>
    <source>
        <strain evidence="3">CCM 9110</strain>
    </source>
</reference>
<sequence length="146" mass="16370">MATRNEFPTPKNSKPKAFTQLVRQPKPAVTIAGDNDFSRGGLTPPKQREKEETQKRVEKKKVSIGRPKKDPLYTATLPQRISPATKAKLDVLQEYVTELSAVDTKVTFDVLVSALADAYVNQRLSTAKVEHFRDEFDLALKQVMGK</sequence>
<organism evidence="2 3">
    <name type="scientific">Lacticaseibacillus suilingensis</name>
    <dbReference type="NCBI Taxonomy" id="2799577"/>
    <lineage>
        <taxon>Bacteria</taxon>
        <taxon>Bacillati</taxon>
        <taxon>Bacillota</taxon>
        <taxon>Bacilli</taxon>
        <taxon>Lactobacillales</taxon>
        <taxon>Lactobacillaceae</taxon>
        <taxon>Lacticaseibacillus</taxon>
    </lineage>
</organism>
<name>A0ABW4BIF4_9LACO</name>
<dbReference type="EMBL" id="JBHTOA010000067">
    <property type="protein sequence ID" value="MFD1400259.1"/>
    <property type="molecule type" value="Genomic_DNA"/>
</dbReference>
<gene>
    <name evidence="2" type="ORF">ACFQ41_13280</name>
</gene>
<evidence type="ECO:0000313" key="3">
    <source>
        <dbReference type="Proteomes" id="UP001597199"/>
    </source>
</evidence>
<proteinExistence type="predicted"/>
<protein>
    <submittedName>
        <fullName evidence="2">Uncharacterized protein</fullName>
    </submittedName>
</protein>
<evidence type="ECO:0000313" key="2">
    <source>
        <dbReference type="EMBL" id="MFD1400259.1"/>
    </source>
</evidence>
<feature type="region of interest" description="Disordered" evidence="1">
    <location>
        <begin position="1"/>
        <end position="70"/>
    </location>
</feature>
<feature type="compositionally biased region" description="Basic and acidic residues" evidence="1">
    <location>
        <begin position="46"/>
        <end position="56"/>
    </location>
</feature>
<dbReference type="Proteomes" id="UP001597199">
    <property type="component" value="Unassembled WGS sequence"/>
</dbReference>
<evidence type="ECO:0000256" key="1">
    <source>
        <dbReference type="SAM" id="MobiDB-lite"/>
    </source>
</evidence>
<comment type="caution">
    <text evidence="2">The sequence shown here is derived from an EMBL/GenBank/DDBJ whole genome shotgun (WGS) entry which is preliminary data.</text>
</comment>